<evidence type="ECO:0000256" key="9">
    <source>
        <dbReference type="ARBA" id="ARBA00049529"/>
    </source>
</evidence>
<keyword evidence="5" id="KW-0289">Folate biosynthesis</keyword>
<dbReference type="InterPro" id="IPR043131">
    <property type="entry name" value="BCAT-like_N"/>
</dbReference>
<dbReference type="GO" id="GO:0008483">
    <property type="term" value="F:transaminase activity"/>
    <property type="evidence" value="ECO:0007669"/>
    <property type="project" value="UniProtKB-KW"/>
</dbReference>
<keyword evidence="4 11" id="KW-0663">Pyridoxal phosphate</keyword>
<organism evidence="12 13">
    <name type="scientific">Mumia flava</name>
    <dbReference type="NCBI Taxonomy" id="1348852"/>
    <lineage>
        <taxon>Bacteria</taxon>
        <taxon>Bacillati</taxon>
        <taxon>Actinomycetota</taxon>
        <taxon>Actinomycetes</taxon>
        <taxon>Propionibacteriales</taxon>
        <taxon>Nocardioidaceae</taxon>
        <taxon>Mumia</taxon>
    </lineage>
</organism>
<dbReference type="InterPro" id="IPR017824">
    <property type="entry name" value="Aminodeoxychorismate_lyase_IV"/>
</dbReference>
<keyword evidence="12" id="KW-0808">Transferase</keyword>
<dbReference type="InterPro" id="IPR018300">
    <property type="entry name" value="Aminotrans_IV_CS"/>
</dbReference>
<dbReference type="GO" id="GO:0005829">
    <property type="term" value="C:cytosol"/>
    <property type="evidence" value="ECO:0007669"/>
    <property type="project" value="TreeGrafter"/>
</dbReference>
<dbReference type="CDD" id="cd01559">
    <property type="entry name" value="ADCL_like"/>
    <property type="match status" value="1"/>
</dbReference>
<evidence type="ECO:0000256" key="1">
    <source>
        <dbReference type="ARBA" id="ARBA00001933"/>
    </source>
</evidence>
<proteinExistence type="inferred from homology"/>
<dbReference type="EMBL" id="PGEZ01000001">
    <property type="protein sequence ID" value="PJJ55898.1"/>
    <property type="molecule type" value="Genomic_DNA"/>
</dbReference>
<evidence type="ECO:0000256" key="7">
    <source>
        <dbReference type="ARBA" id="ARBA00035633"/>
    </source>
</evidence>
<reference evidence="12 13" key="1">
    <citation type="submission" date="2017-11" db="EMBL/GenBank/DDBJ databases">
        <title>Genomic Encyclopedia of Archaeal and Bacterial Type Strains, Phase II (KMG-II): From Individual Species to Whole Genera.</title>
        <authorList>
            <person name="Goeker M."/>
        </authorList>
    </citation>
    <scope>NUCLEOTIDE SEQUENCE [LARGE SCALE GENOMIC DNA]</scope>
    <source>
        <strain evidence="12 13">DSM 27763</strain>
    </source>
</reference>
<dbReference type="AlphaFoldDB" id="A0A2M9BD74"/>
<comment type="pathway">
    <text evidence="7">Cofactor biosynthesis; tetrahydrofolate biosynthesis; 4-aminobenzoate from chorismate: step 2/2.</text>
</comment>
<comment type="cofactor">
    <cofactor evidence="1 11">
        <name>pyridoxal 5'-phosphate</name>
        <dbReference type="ChEBI" id="CHEBI:597326"/>
    </cofactor>
</comment>
<comment type="subunit">
    <text evidence="3">Homodimer.</text>
</comment>
<dbReference type="InterPro" id="IPR043132">
    <property type="entry name" value="BCAT-like_C"/>
</dbReference>
<comment type="caution">
    <text evidence="12">The sequence shown here is derived from an EMBL/GenBank/DDBJ whole genome shotgun (WGS) entry which is preliminary data.</text>
</comment>
<dbReference type="GO" id="GO:0046656">
    <property type="term" value="P:folic acid biosynthetic process"/>
    <property type="evidence" value="ECO:0007669"/>
    <property type="project" value="UniProtKB-KW"/>
</dbReference>
<dbReference type="Pfam" id="PF01063">
    <property type="entry name" value="Aminotran_4"/>
    <property type="match status" value="1"/>
</dbReference>
<dbReference type="Gene3D" id="3.20.10.10">
    <property type="entry name" value="D-amino Acid Aminotransferase, subunit A, domain 2"/>
    <property type="match status" value="1"/>
</dbReference>
<dbReference type="PROSITE" id="PS00770">
    <property type="entry name" value="AA_TRANSFER_CLASS_4"/>
    <property type="match status" value="1"/>
</dbReference>
<evidence type="ECO:0000256" key="6">
    <source>
        <dbReference type="ARBA" id="ARBA00023239"/>
    </source>
</evidence>
<dbReference type="GO" id="GO:0008696">
    <property type="term" value="F:4-amino-4-deoxychorismate lyase activity"/>
    <property type="evidence" value="ECO:0007669"/>
    <property type="project" value="UniProtKB-EC"/>
</dbReference>
<dbReference type="PANTHER" id="PTHR42743">
    <property type="entry name" value="AMINO-ACID AMINOTRANSFERASE"/>
    <property type="match status" value="1"/>
</dbReference>
<dbReference type="GO" id="GO:0030170">
    <property type="term" value="F:pyridoxal phosphate binding"/>
    <property type="evidence" value="ECO:0007669"/>
    <property type="project" value="InterPro"/>
</dbReference>
<dbReference type="Proteomes" id="UP000230842">
    <property type="component" value="Unassembled WGS sequence"/>
</dbReference>
<dbReference type="EC" id="4.1.3.38" evidence="8"/>
<dbReference type="PANTHER" id="PTHR42743:SF11">
    <property type="entry name" value="AMINODEOXYCHORISMATE LYASE"/>
    <property type="match status" value="1"/>
</dbReference>
<evidence type="ECO:0000256" key="4">
    <source>
        <dbReference type="ARBA" id="ARBA00022898"/>
    </source>
</evidence>
<keyword evidence="6" id="KW-0456">Lyase</keyword>
<sequence>MLPGFPGGERNISGWHGRVQTGGSATAGYGVAMRAWIDGRTLESPDEPALSVLDHGLVVGDGVFETVKVEEGVPFALERHLLRLARSAIGLGLDAPDLDALRSGVASCLAGQDLVFGRIRITLTSGRGPLGSPRGGGAPTAIVVVEPATRPGPTTSVVSVPWTRNERGALTGLKTTSYAENAVMIEYARARGATEALIPNTAGLLCEGTGSNVFYVLDGQLVTPTLESGCLAGVTRALVLEWCRDEVDVVERDEPIEVLQRAEEVFLVGTTRDVQAVHRVDERDLPAPGPVTKLVASIWARQAPLHPEP</sequence>
<dbReference type="InterPro" id="IPR036038">
    <property type="entry name" value="Aminotransferase-like"/>
</dbReference>
<gene>
    <name evidence="12" type="ORF">CLV56_0098</name>
</gene>
<evidence type="ECO:0000256" key="10">
    <source>
        <dbReference type="RuleBase" id="RU004106"/>
    </source>
</evidence>
<dbReference type="InterPro" id="IPR050571">
    <property type="entry name" value="Class-IV_PLP-Dep_Aminotrnsfr"/>
</dbReference>
<name>A0A2M9BD74_9ACTN</name>
<evidence type="ECO:0000313" key="12">
    <source>
        <dbReference type="EMBL" id="PJJ55898.1"/>
    </source>
</evidence>
<evidence type="ECO:0000256" key="3">
    <source>
        <dbReference type="ARBA" id="ARBA00011738"/>
    </source>
</evidence>
<evidence type="ECO:0000256" key="5">
    <source>
        <dbReference type="ARBA" id="ARBA00022909"/>
    </source>
</evidence>
<evidence type="ECO:0000256" key="11">
    <source>
        <dbReference type="RuleBase" id="RU004516"/>
    </source>
</evidence>
<evidence type="ECO:0000256" key="2">
    <source>
        <dbReference type="ARBA" id="ARBA00009320"/>
    </source>
</evidence>
<dbReference type="Gene3D" id="3.30.470.10">
    <property type="match status" value="1"/>
</dbReference>
<keyword evidence="13" id="KW-1185">Reference proteome</keyword>
<evidence type="ECO:0000313" key="13">
    <source>
        <dbReference type="Proteomes" id="UP000230842"/>
    </source>
</evidence>
<dbReference type="InterPro" id="IPR001544">
    <property type="entry name" value="Aminotrans_IV"/>
</dbReference>
<comment type="catalytic activity">
    <reaction evidence="9">
        <text>4-amino-4-deoxychorismate = 4-aminobenzoate + pyruvate + H(+)</text>
        <dbReference type="Rhea" id="RHEA:16201"/>
        <dbReference type="ChEBI" id="CHEBI:15361"/>
        <dbReference type="ChEBI" id="CHEBI:15378"/>
        <dbReference type="ChEBI" id="CHEBI:17836"/>
        <dbReference type="ChEBI" id="CHEBI:58406"/>
        <dbReference type="EC" id="4.1.3.38"/>
    </reaction>
</comment>
<protein>
    <recommendedName>
        <fullName evidence="8">aminodeoxychorismate lyase</fullName>
        <ecNumber evidence="8">4.1.3.38</ecNumber>
    </recommendedName>
</protein>
<evidence type="ECO:0000256" key="8">
    <source>
        <dbReference type="ARBA" id="ARBA00035676"/>
    </source>
</evidence>
<comment type="similarity">
    <text evidence="2 10">Belongs to the class-IV pyridoxal-phosphate-dependent aminotransferase family.</text>
</comment>
<accession>A0A2M9BD74</accession>
<keyword evidence="12" id="KW-0032">Aminotransferase</keyword>
<dbReference type="SUPFAM" id="SSF56752">
    <property type="entry name" value="D-aminoacid aminotransferase-like PLP-dependent enzymes"/>
    <property type="match status" value="1"/>
</dbReference>